<proteinExistence type="predicted"/>
<accession>A0A6J7WDN4</accession>
<gene>
    <name evidence="1" type="ORF">UFOVP183_46</name>
</gene>
<protein>
    <submittedName>
        <fullName evidence="1">Uncharacterized protein</fullName>
    </submittedName>
</protein>
<dbReference type="EMBL" id="LR798226">
    <property type="protein sequence ID" value="CAB5207211.1"/>
    <property type="molecule type" value="Genomic_DNA"/>
</dbReference>
<reference evidence="1" key="1">
    <citation type="submission" date="2020-05" db="EMBL/GenBank/DDBJ databases">
        <authorList>
            <person name="Chiriac C."/>
            <person name="Salcher M."/>
            <person name="Ghai R."/>
            <person name="Kavagutti S V."/>
        </authorList>
    </citation>
    <scope>NUCLEOTIDE SEQUENCE</scope>
</reference>
<organism evidence="1">
    <name type="scientific">uncultured Caudovirales phage</name>
    <dbReference type="NCBI Taxonomy" id="2100421"/>
    <lineage>
        <taxon>Viruses</taxon>
        <taxon>Duplodnaviria</taxon>
        <taxon>Heunggongvirae</taxon>
        <taxon>Uroviricota</taxon>
        <taxon>Caudoviricetes</taxon>
        <taxon>Peduoviridae</taxon>
        <taxon>Maltschvirus</taxon>
        <taxon>Maltschvirus maltsch</taxon>
    </lineage>
</organism>
<evidence type="ECO:0000313" key="1">
    <source>
        <dbReference type="EMBL" id="CAB5207211.1"/>
    </source>
</evidence>
<name>A0A6J7WDN4_9CAUD</name>
<sequence length="61" mass="7034">MKLQIHNVQEIVVRPVDKYTQENGKTSGQNFSVREILITDKHGVTFAIELFSYQNDLDVIL</sequence>